<sequence length="157" mass="18806">MSLTAKEAFAKLPQKLHTFFIKHPPRPLAQYATTPSTISDPQKNPFLPNKNEESGKWHAAKYSLRRSADLYKMALKYGLAELLPPIPHKKFHEERYNDKKWMRGLLFQKKRKWERELPTKLEQRRVAMENMDETILKARPAYKKQIARREEKKRTWF</sequence>
<reference evidence="3 4" key="1">
    <citation type="submission" date="2023-10" db="EMBL/GenBank/DDBJ databases">
        <title>Draft Genome Sequence of Candida saopaulonensis from a very Premature Infant with Sepsis.</title>
        <authorList>
            <person name="Ning Y."/>
            <person name="Dai R."/>
            <person name="Xiao M."/>
            <person name="Xu Y."/>
            <person name="Yan Q."/>
            <person name="Zhang L."/>
        </authorList>
    </citation>
    <scope>NUCLEOTIDE SEQUENCE [LARGE SCALE GENOMIC DNA]</scope>
    <source>
        <strain evidence="3 4">19XY460</strain>
    </source>
</reference>
<proteinExistence type="predicted"/>
<dbReference type="PANTHER" id="PTHR28041:SF1">
    <property type="entry name" value="LARGE RIBOSOMAL SUBUNIT PROTEIN ML59"/>
    <property type="match status" value="1"/>
</dbReference>
<feature type="domain" description="Large ribosomal subunit protein mL59" evidence="2">
    <location>
        <begin position="14"/>
        <end position="139"/>
    </location>
</feature>
<dbReference type="GO" id="GO:0003735">
    <property type="term" value="F:structural constituent of ribosome"/>
    <property type="evidence" value="ECO:0007669"/>
    <property type="project" value="InterPro"/>
</dbReference>
<dbReference type="PANTHER" id="PTHR28041">
    <property type="entry name" value="54S RIBOSOMAL PROTEIN L25, MITOCHONDRIAL"/>
    <property type="match status" value="1"/>
</dbReference>
<dbReference type="InterPro" id="IPR037507">
    <property type="entry name" value="Ribosomal_mL59"/>
</dbReference>
<evidence type="ECO:0000313" key="4">
    <source>
        <dbReference type="Proteomes" id="UP001338582"/>
    </source>
</evidence>
<organism evidence="3 4">
    <name type="scientific">Australozyma saopauloensis</name>
    <dbReference type="NCBI Taxonomy" id="291208"/>
    <lineage>
        <taxon>Eukaryota</taxon>
        <taxon>Fungi</taxon>
        <taxon>Dikarya</taxon>
        <taxon>Ascomycota</taxon>
        <taxon>Saccharomycotina</taxon>
        <taxon>Pichiomycetes</taxon>
        <taxon>Metschnikowiaceae</taxon>
        <taxon>Australozyma</taxon>
    </lineage>
</organism>
<dbReference type="InterPro" id="IPR040922">
    <property type="entry name" value="Ribosomal_mL59_dom"/>
</dbReference>
<accession>A0AAX4HFS3</accession>
<feature type="region of interest" description="Disordered" evidence="1">
    <location>
        <begin position="34"/>
        <end position="53"/>
    </location>
</feature>
<dbReference type="EMBL" id="CP138899">
    <property type="protein sequence ID" value="WPK27410.1"/>
    <property type="molecule type" value="Genomic_DNA"/>
</dbReference>
<dbReference type="Proteomes" id="UP001338582">
    <property type="component" value="Chromosome 6"/>
</dbReference>
<dbReference type="Pfam" id="PF18126">
    <property type="entry name" value="Mitoc_mL59"/>
    <property type="match status" value="1"/>
</dbReference>
<keyword evidence="4" id="KW-1185">Reference proteome</keyword>
<gene>
    <name evidence="3" type="ORF">PUMCH_004797</name>
</gene>
<dbReference type="GeneID" id="88175857"/>
<protein>
    <recommendedName>
        <fullName evidence="2">Large ribosomal subunit protein mL59 domain-containing protein</fullName>
    </recommendedName>
</protein>
<dbReference type="GO" id="GO:0005762">
    <property type="term" value="C:mitochondrial large ribosomal subunit"/>
    <property type="evidence" value="ECO:0007669"/>
    <property type="project" value="InterPro"/>
</dbReference>
<dbReference type="AlphaFoldDB" id="A0AAX4HFS3"/>
<dbReference type="KEGG" id="asau:88175857"/>
<name>A0AAX4HFS3_9ASCO</name>
<dbReference type="RefSeq" id="XP_062879788.1">
    <property type="nucleotide sequence ID" value="XM_063023718.1"/>
</dbReference>
<evidence type="ECO:0000313" key="3">
    <source>
        <dbReference type="EMBL" id="WPK27410.1"/>
    </source>
</evidence>
<evidence type="ECO:0000259" key="2">
    <source>
        <dbReference type="Pfam" id="PF18126"/>
    </source>
</evidence>
<evidence type="ECO:0000256" key="1">
    <source>
        <dbReference type="SAM" id="MobiDB-lite"/>
    </source>
</evidence>